<dbReference type="Proteomes" id="UP000175679">
    <property type="component" value="Unassembled WGS sequence"/>
</dbReference>
<feature type="domain" description="EamA" evidence="10">
    <location>
        <begin position="147"/>
        <end position="277"/>
    </location>
</feature>
<keyword evidence="6" id="KW-0029">Amino-acid transport</keyword>
<feature type="transmembrane region" description="Helical" evidence="9">
    <location>
        <begin position="147"/>
        <end position="166"/>
    </location>
</feature>
<evidence type="ECO:0000256" key="9">
    <source>
        <dbReference type="SAM" id="Phobius"/>
    </source>
</evidence>
<dbReference type="Pfam" id="PF00892">
    <property type="entry name" value="EamA"/>
    <property type="match status" value="2"/>
</dbReference>
<feature type="transmembrane region" description="Helical" evidence="9">
    <location>
        <begin position="206"/>
        <end position="224"/>
    </location>
</feature>
<feature type="transmembrane region" description="Helical" evidence="9">
    <location>
        <begin position="178"/>
        <end position="200"/>
    </location>
</feature>
<organism evidence="11 12">
    <name type="scientific">Wolbachia pipientis</name>
    <dbReference type="NCBI Taxonomy" id="955"/>
    <lineage>
        <taxon>Bacteria</taxon>
        <taxon>Pseudomonadati</taxon>
        <taxon>Pseudomonadota</taxon>
        <taxon>Alphaproteobacteria</taxon>
        <taxon>Rickettsiales</taxon>
        <taxon>Anaplasmataceae</taxon>
        <taxon>Wolbachieae</taxon>
        <taxon>Wolbachia</taxon>
    </lineage>
</organism>
<gene>
    <name evidence="11" type="ORF">BIY23_04335</name>
</gene>
<keyword evidence="12" id="KW-1185">Reference proteome</keyword>
<dbReference type="EMBL" id="MJMG01000011">
    <property type="protein sequence ID" value="OEY86424.1"/>
    <property type="molecule type" value="Genomic_DNA"/>
</dbReference>
<evidence type="ECO:0000256" key="3">
    <source>
        <dbReference type="ARBA" id="ARBA00009853"/>
    </source>
</evidence>
<protein>
    <recommendedName>
        <fullName evidence="4">S-adenosylmethionine uptake transporter</fullName>
    </recommendedName>
</protein>
<keyword evidence="7 9" id="KW-1133">Transmembrane helix</keyword>
<feature type="transmembrane region" description="Helical" evidence="9">
    <location>
        <begin position="124"/>
        <end position="141"/>
    </location>
</feature>
<evidence type="ECO:0000256" key="2">
    <source>
        <dbReference type="ARBA" id="ARBA00004141"/>
    </source>
</evidence>
<evidence type="ECO:0000256" key="7">
    <source>
        <dbReference type="ARBA" id="ARBA00022989"/>
    </source>
</evidence>
<evidence type="ECO:0000313" key="11">
    <source>
        <dbReference type="EMBL" id="OEY86424.1"/>
    </source>
</evidence>
<feature type="transmembrane region" description="Helical" evidence="9">
    <location>
        <begin position="236"/>
        <end position="255"/>
    </location>
</feature>
<dbReference type="PANTHER" id="PTHR22911">
    <property type="entry name" value="ACYL-MALONYL CONDENSING ENZYME-RELATED"/>
    <property type="match status" value="1"/>
</dbReference>
<feature type="transmembrane region" description="Helical" evidence="9">
    <location>
        <begin position="261"/>
        <end position="278"/>
    </location>
</feature>
<dbReference type="AlphaFoldDB" id="A0A1E7QJM3"/>
<feature type="transmembrane region" description="Helical" evidence="9">
    <location>
        <begin position="96"/>
        <end position="117"/>
    </location>
</feature>
<feature type="transmembrane region" description="Helical" evidence="9">
    <location>
        <begin position="74"/>
        <end position="90"/>
    </location>
</feature>
<proteinExistence type="inferred from homology"/>
<evidence type="ECO:0000313" key="12">
    <source>
        <dbReference type="Proteomes" id="UP000175679"/>
    </source>
</evidence>
<evidence type="ECO:0000259" key="10">
    <source>
        <dbReference type="Pfam" id="PF00892"/>
    </source>
</evidence>
<dbReference type="InterPro" id="IPR037185">
    <property type="entry name" value="EmrE-like"/>
</dbReference>
<dbReference type="PANTHER" id="PTHR22911:SF6">
    <property type="entry name" value="SOLUTE CARRIER FAMILY 35 MEMBER G1"/>
    <property type="match status" value="1"/>
</dbReference>
<keyword evidence="5 9" id="KW-0812">Transmembrane</keyword>
<dbReference type="GO" id="GO:0016020">
    <property type="term" value="C:membrane"/>
    <property type="evidence" value="ECO:0007669"/>
    <property type="project" value="UniProtKB-SubCell"/>
</dbReference>
<evidence type="ECO:0000256" key="1">
    <source>
        <dbReference type="ARBA" id="ARBA00004028"/>
    </source>
</evidence>
<evidence type="ECO:0000256" key="6">
    <source>
        <dbReference type="ARBA" id="ARBA00022970"/>
    </source>
</evidence>
<dbReference type="SUPFAM" id="SSF103481">
    <property type="entry name" value="Multidrug resistance efflux transporter EmrE"/>
    <property type="match status" value="2"/>
</dbReference>
<comment type="caution">
    <text evidence="11">The sequence shown here is derived from an EMBL/GenBank/DDBJ whole genome shotgun (WGS) entry which is preliminary data.</text>
</comment>
<keyword evidence="8 9" id="KW-0472">Membrane</keyword>
<dbReference type="InterPro" id="IPR000620">
    <property type="entry name" value="EamA_dom"/>
</dbReference>
<accession>A0A1E7QJM3</accession>
<sequence>MVYKIKTYLKGVVWFILSLLSSAANDIIVRYLGLHLQSFQIVFFRFLFGIVAMLPLIMYYGIETLKTNSIFTQIIRGILLFLGMVLWSYGLTMAQVTTATVVSFTMPLFILLLAALFLSENIIWQRWIVTIVGFVSIVVTLKPNSDIAVFIFIIAILFFAMLDIINKRLVIQESIISMLFFSSLVVTILSGPFVLIYWYTPSWLELILLFILGINANLILFFILKAFAIVDVTALAPYRYFELVISTVAAYFMFNELPDKNILYSTLILIPSTLFIIYSENKKF</sequence>
<dbReference type="RefSeq" id="WP_070065361.1">
    <property type="nucleotide sequence ID" value="NZ_MJMG01000011.1"/>
</dbReference>
<name>A0A1E7QJM3_WOLPI</name>
<dbReference type="OrthoDB" id="9812899at2"/>
<dbReference type="GO" id="GO:0006865">
    <property type="term" value="P:amino acid transport"/>
    <property type="evidence" value="ECO:0007669"/>
    <property type="project" value="UniProtKB-KW"/>
</dbReference>
<evidence type="ECO:0000256" key="8">
    <source>
        <dbReference type="ARBA" id="ARBA00023136"/>
    </source>
</evidence>
<feature type="transmembrane region" description="Helical" evidence="9">
    <location>
        <begin position="39"/>
        <end position="62"/>
    </location>
</feature>
<feature type="transmembrane region" description="Helical" evidence="9">
    <location>
        <begin position="12"/>
        <end position="33"/>
    </location>
</feature>
<evidence type="ECO:0000256" key="4">
    <source>
        <dbReference type="ARBA" id="ARBA00019341"/>
    </source>
</evidence>
<evidence type="ECO:0000256" key="5">
    <source>
        <dbReference type="ARBA" id="ARBA00022692"/>
    </source>
</evidence>
<reference evidence="11 12" key="1">
    <citation type="submission" date="2016-09" db="EMBL/GenBank/DDBJ databases">
        <title>Genomic evidence for plant-parasitic nematodes as the earliest Wolbachia hosts.</title>
        <authorList>
            <person name="Brown A.M."/>
            <person name="Wasala S.K."/>
            <person name="Howe D.K."/>
            <person name="Peetz A.B."/>
            <person name="Zasada I.A."/>
            <person name="Denver D.R."/>
        </authorList>
    </citation>
    <scope>NUCLEOTIDE SEQUENCE [LARGE SCALE GENOMIC DNA]</scope>
    <source>
        <strain evidence="12">wPpe</strain>
    </source>
</reference>
<feature type="domain" description="EamA" evidence="10">
    <location>
        <begin position="10"/>
        <end position="141"/>
    </location>
</feature>
<comment type="function">
    <text evidence="1">Transports S-adenosylmethionine.</text>
</comment>
<keyword evidence="6" id="KW-0813">Transport</keyword>
<comment type="subcellular location">
    <subcellularLocation>
        <location evidence="2">Membrane</location>
        <topology evidence="2">Multi-pass membrane protein</topology>
    </subcellularLocation>
</comment>
<comment type="similarity">
    <text evidence="3">Belongs to the drug/metabolite transporter (DMT) superfamily. 10 TMS drug/metabolite exporter (DME) (TC 2.A.7.3) family.</text>
</comment>